<evidence type="ECO:0000256" key="7">
    <source>
        <dbReference type="SAM" id="MobiDB-lite"/>
    </source>
</evidence>
<dbReference type="SMART" id="SM01043">
    <property type="entry name" value="BTAD"/>
    <property type="match status" value="1"/>
</dbReference>
<dbReference type="InterPro" id="IPR027417">
    <property type="entry name" value="P-loop_NTPase"/>
</dbReference>
<dbReference type="Proteomes" id="UP000721954">
    <property type="component" value="Unassembled WGS sequence"/>
</dbReference>
<gene>
    <name evidence="9" type="ORF">JW613_03180</name>
</gene>
<protein>
    <submittedName>
        <fullName evidence="9">Winged helix-turn-helix domain-containing protein</fullName>
    </submittedName>
</protein>
<dbReference type="InterPro" id="IPR011990">
    <property type="entry name" value="TPR-like_helical_dom_sf"/>
</dbReference>
<keyword evidence="10" id="KW-1185">Reference proteome</keyword>
<dbReference type="PRINTS" id="PR00364">
    <property type="entry name" value="DISEASERSIST"/>
</dbReference>
<dbReference type="RefSeq" id="WP_209209117.1">
    <property type="nucleotide sequence ID" value="NZ_JAFFZM010000001.1"/>
</dbReference>
<dbReference type="InterPro" id="IPR001867">
    <property type="entry name" value="OmpR/PhoB-type_DNA-bd"/>
</dbReference>
<organism evidence="9 10">
    <name type="scientific">Streptomyces smyrnaeus</name>
    <dbReference type="NCBI Taxonomy" id="1387713"/>
    <lineage>
        <taxon>Bacteria</taxon>
        <taxon>Bacillati</taxon>
        <taxon>Actinomycetota</taxon>
        <taxon>Actinomycetes</taxon>
        <taxon>Kitasatosporales</taxon>
        <taxon>Streptomycetaceae</taxon>
        <taxon>Streptomyces</taxon>
    </lineage>
</organism>
<dbReference type="PANTHER" id="PTHR35807:SF1">
    <property type="entry name" value="TRANSCRIPTIONAL REGULATOR REDD"/>
    <property type="match status" value="1"/>
</dbReference>
<dbReference type="Gene3D" id="1.25.40.10">
    <property type="entry name" value="Tetratricopeptide repeat domain"/>
    <property type="match status" value="1"/>
</dbReference>
<evidence type="ECO:0000313" key="9">
    <source>
        <dbReference type="EMBL" id="MBO8197320.1"/>
    </source>
</evidence>
<name>A0ABS3XPS4_9ACTN</name>
<accession>A0ABS3XPS4</accession>
<dbReference type="InterPro" id="IPR051677">
    <property type="entry name" value="AfsR-DnrI-RedD_regulator"/>
</dbReference>
<comment type="caution">
    <text evidence="9">The sequence shown here is derived from an EMBL/GenBank/DDBJ whole genome shotgun (WGS) entry which is preliminary data.</text>
</comment>
<keyword evidence="3" id="KW-0805">Transcription regulation</keyword>
<keyword evidence="4 6" id="KW-0238">DNA-binding</keyword>
<keyword evidence="2" id="KW-0902">Two-component regulatory system</keyword>
<dbReference type="InterPro" id="IPR005158">
    <property type="entry name" value="BTAD"/>
</dbReference>
<evidence type="ECO:0000256" key="6">
    <source>
        <dbReference type="PROSITE-ProRule" id="PRU01091"/>
    </source>
</evidence>
<keyword evidence="5" id="KW-0804">Transcription</keyword>
<dbReference type="SUPFAM" id="SSF48452">
    <property type="entry name" value="TPR-like"/>
    <property type="match status" value="1"/>
</dbReference>
<reference evidence="9 10" key="1">
    <citation type="submission" date="2021-02" db="EMBL/GenBank/DDBJ databases">
        <title>Streptomyces spirodelae sp. nov., isolated from duckweed.</title>
        <authorList>
            <person name="Saimee Y."/>
            <person name="Duangmal K."/>
        </authorList>
    </citation>
    <scope>NUCLEOTIDE SEQUENCE [LARGE SCALE GENOMIC DNA]</scope>
    <source>
        <strain evidence="9 10">DSM 42105</strain>
    </source>
</reference>
<dbReference type="Pfam" id="PF03704">
    <property type="entry name" value="BTAD"/>
    <property type="match status" value="1"/>
</dbReference>
<dbReference type="GeneID" id="96257594"/>
<evidence type="ECO:0000256" key="2">
    <source>
        <dbReference type="ARBA" id="ARBA00023012"/>
    </source>
</evidence>
<evidence type="ECO:0000313" key="10">
    <source>
        <dbReference type="Proteomes" id="UP000721954"/>
    </source>
</evidence>
<evidence type="ECO:0000256" key="1">
    <source>
        <dbReference type="ARBA" id="ARBA00005820"/>
    </source>
</evidence>
<dbReference type="Gene3D" id="1.10.10.10">
    <property type="entry name" value="Winged helix-like DNA-binding domain superfamily/Winged helix DNA-binding domain"/>
    <property type="match status" value="1"/>
</dbReference>
<comment type="similarity">
    <text evidence="1">Belongs to the AfsR/DnrI/RedD regulatory family.</text>
</comment>
<dbReference type="SUPFAM" id="SSF46894">
    <property type="entry name" value="C-terminal effector domain of the bipartite response regulators"/>
    <property type="match status" value="1"/>
</dbReference>
<dbReference type="InterPro" id="IPR036388">
    <property type="entry name" value="WH-like_DNA-bd_sf"/>
</dbReference>
<feature type="region of interest" description="Disordered" evidence="7">
    <location>
        <begin position="618"/>
        <end position="637"/>
    </location>
</feature>
<feature type="DNA-binding region" description="OmpR/PhoB-type" evidence="6">
    <location>
        <begin position="1"/>
        <end position="96"/>
    </location>
</feature>
<dbReference type="Gene3D" id="3.40.50.300">
    <property type="entry name" value="P-loop containing nucleotide triphosphate hydrolases"/>
    <property type="match status" value="1"/>
</dbReference>
<dbReference type="EMBL" id="JAFFZM010000001">
    <property type="protein sequence ID" value="MBO8197320.1"/>
    <property type="molecule type" value="Genomic_DNA"/>
</dbReference>
<evidence type="ECO:0000256" key="5">
    <source>
        <dbReference type="ARBA" id="ARBA00023163"/>
    </source>
</evidence>
<dbReference type="InterPro" id="IPR016032">
    <property type="entry name" value="Sig_transdc_resp-reg_C-effctor"/>
</dbReference>
<sequence length="637" mass="68867">MHRFHVRVLGPLELDRDGEPVALPRGRQRTLLATLALRPGSPVPTGVIADRLWDERPPASAQVTIRNHVKRLRRLLDPAGRTPVVPFEGGGYRLAVAEAHVDLYRFRDLTGRAAATADPEQEARLLRQALALWRGPALGDIDSASLHREVVPTLAEEYAQALHRRIRLDMRRGAHAEVITELRRLVSEDPLRERFWAQLMRALHHTGRRAEALVCYEQCRRAVADALGVEPSAELRELHRQLLTGDAAVLRPGSSAVGQDRRVPRQLPPDIAHFTGRSHHLAALDKACAPAAGRSPAGLVALVGEAGVGKTALAVRWAHRVRESFPDGQLHVDLRGYAPDAPLSPSTALATLLSDVHEGPLPEGADARGALLRSVLSGKRVLVLLDNARDAEQVRPLLPGGDHTVVVTSRNQLRGLVAKEGAHRLPVDRLTAEDAAALLGELIGHHRCRAEPEATARLLGRGARLPLLLRNIAERVNRYPRALLAEVADALYDTLYDGDGPAGVLCAPGAGADPSALVSWTYRTLPPEARRLHRLLGTRPERVVGPRAAAAVSGTSVRETGRLLDSLAEVNLLLQWTPYEFELDALSTSRARADDAARPPHPGVSKAVSVGAMSKRRISAAPARNSAISVGSSDAVT</sequence>
<dbReference type="SMART" id="SM00862">
    <property type="entry name" value="Trans_reg_C"/>
    <property type="match status" value="1"/>
</dbReference>
<proteinExistence type="inferred from homology"/>
<feature type="domain" description="OmpR/PhoB-type" evidence="8">
    <location>
        <begin position="1"/>
        <end position="96"/>
    </location>
</feature>
<evidence type="ECO:0000256" key="3">
    <source>
        <dbReference type="ARBA" id="ARBA00023015"/>
    </source>
</evidence>
<dbReference type="CDD" id="cd00383">
    <property type="entry name" value="trans_reg_C"/>
    <property type="match status" value="1"/>
</dbReference>
<evidence type="ECO:0000259" key="8">
    <source>
        <dbReference type="PROSITE" id="PS51755"/>
    </source>
</evidence>
<evidence type="ECO:0000256" key="4">
    <source>
        <dbReference type="ARBA" id="ARBA00023125"/>
    </source>
</evidence>
<feature type="compositionally biased region" description="Polar residues" evidence="7">
    <location>
        <begin position="626"/>
        <end position="637"/>
    </location>
</feature>
<dbReference type="SUPFAM" id="SSF52540">
    <property type="entry name" value="P-loop containing nucleoside triphosphate hydrolases"/>
    <property type="match status" value="1"/>
</dbReference>
<dbReference type="Pfam" id="PF00486">
    <property type="entry name" value="Trans_reg_C"/>
    <property type="match status" value="1"/>
</dbReference>
<dbReference type="PROSITE" id="PS51755">
    <property type="entry name" value="OMPR_PHOB"/>
    <property type="match status" value="1"/>
</dbReference>
<dbReference type="CDD" id="cd15831">
    <property type="entry name" value="BTAD"/>
    <property type="match status" value="1"/>
</dbReference>
<dbReference type="PANTHER" id="PTHR35807">
    <property type="entry name" value="TRANSCRIPTIONAL REGULATOR REDD-RELATED"/>
    <property type="match status" value="1"/>
</dbReference>